<accession>A0A4R3Y979</accession>
<evidence type="ECO:0000256" key="5">
    <source>
        <dbReference type="ARBA" id="ARBA00022842"/>
    </source>
</evidence>
<proteinExistence type="inferred from homology"/>
<evidence type="ECO:0000256" key="4">
    <source>
        <dbReference type="ARBA" id="ARBA00022723"/>
    </source>
</evidence>
<dbReference type="NCBIfam" id="NF045485">
    <property type="entry name" value="FPPsyn"/>
    <property type="match status" value="1"/>
</dbReference>
<evidence type="ECO:0000256" key="1">
    <source>
        <dbReference type="ARBA" id="ARBA00001946"/>
    </source>
</evidence>
<dbReference type="PANTHER" id="PTHR43281:SF1">
    <property type="entry name" value="FARNESYL DIPHOSPHATE SYNTHASE"/>
    <property type="match status" value="1"/>
</dbReference>
<evidence type="ECO:0000313" key="9">
    <source>
        <dbReference type="Proteomes" id="UP000294619"/>
    </source>
</evidence>
<dbReference type="Pfam" id="PF00348">
    <property type="entry name" value="polyprenyl_synt"/>
    <property type="match status" value="1"/>
</dbReference>
<keyword evidence="3 7" id="KW-0808">Transferase</keyword>
<evidence type="ECO:0000256" key="2">
    <source>
        <dbReference type="ARBA" id="ARBA00006706"/>
    </source>
</evidence>
<evidence type="ECO:0000256" key="7">
    <source>
        <dbReference type="RuleBase" id="RU004466"/>
    </source>
</evidence>
<sequence>MLRRLQTMITMTNPHNDQAMPNYCFSDDLNSLRQRINSFLQQRLQRFDSTPAPLADAMRYGILLGGKRLRPFLVYACGRMLHAEPQALDYAATAIEAIHSYSLIHDDLPAMDNDTLRRGQKTCHIEFDEASAILAGDALQAFAFECLSDMPMVSAEQKVALIKTLAAAAGGQGMCLGQSLDLVAEQSAVSLEFLQRIHHNKTGALITAAVEMGLLCSPHFDDLALRQRLVRYAQAIGLAFQVQDDILDITADSSTLGKNAGSDLLLDKSTYPKLLGLDGAKQKAEQLIASAKAELQDLNFNTEPLINLADYIIQRHN</sequence>
<comment type="cofactor">
    <cofactor evidence="1">
        <name>Mg(2+)</name>
        <dbReference type="ChEBI" id="CHEBI:18420"/>
    </cofactor>
</comment>
<evidence type="ECO:0000256" key="6">
    <source>
        <dbReference type="ARBA" id="ARBA00023229"/>
    </source>
</evidence>
<dbReference type="SUPFAM" id="SSF48576">
    <property type="entry name" value="Terpenoid synthases"/>
    <property type="match status" value="1"/>
</dbReference>
<dbReference type="InterPro" id="IPR008949">
    <property type="entry name" value="Isoprenoid_synthase_dom_sf"/>
</dbReference>
<dbReference type="SFLD" id="SFLDG01017">
    <property type="entry name" value="Polyprenyl_Transferase_Like"/>
    <property type="match status" value="1"/>
</dbReference>
<evidence type="ECO:0000313" key="8">
    <source>
        <dbReference type="EMBL" id="TCV87174.1"/>
    </source>
</evidence>
<dbReference type="SFLD" id="SFLDS00005">
    <property type="entry name" value="Isoprenoid_Synthase_Type_I"/>
    <property type="match status" value="1"/>
</dbReference>
<name>A0A4R3Y979_9PAST</name>
<dbReference type="GO" id="GO:0004659">
    <property type="term" value="F:prenyltransferase activity"/>
    <property type="evidence" value="ECO:0007669"/>
    <property type="project" value="InterPro"/>
</dbReference>
<keyword evidence="5" id="KW-0460">Magnesium</keyword>
<dbReference type="InterPro" id="IPR000092">
    <property type="entry name" value="Polyprenyl_synt"/>
</dbReference>
<evidence type="ECO:0000256" key="3">
    <source>
        <dbReference type="ARBA" id="ARBA00022679"/>
    </source>
</evidence>
<protein>
    <submittedName>
        <fullName evidence="8">Farnesyl diphosphate synthase</fullName>
    </submittedName>
</protein>
<comment type="similarity">
    <text evidence="2 7">Belongs to the FPP/GGPP synthase family.</text>
</comment>
<dbReference type="GO" id="GO:0016114">
    <property type="term" value="P:terpenoid biosynthetic process"/>
    <property type="evidence" value="ECO:0007669"/>
    <property type="project" value="UniProtKB-ARBA"/>
</dbReference>
<keyword evidence="6" id="KW-0414">Isoprene biosynthesis</keyword>
<dbReference type="CDD" id="cd00685">
    <property type="entry name" value="Trans_IPPS_HT"/>
    <property type="match status" value="1"/>
</dbReference>
<dbReference type="GO" id="GO:0005737">
    <property type="term" value="C:cytoplasm"/>
    <property type="evidence" value="ECO:0007669"/>
    <property type="project" value="UniProtKB-ARBA"/>
</dbReference>
<dbReference type="Proteomes" id="UP000294619">
    <property type="component" value="Unassembled WGS sequence"/>
</dbReference>
<dbReference type="NCBIfam" id="NF007877">
    <property type="entry name" value="PRK10581.1"/>
    <property type="match status" value="1"/>
</dbReference>
<organism evidence="8 9">
    <name type="scientific">Testudinibacter aquarius</name>
    <dbReference type="NCBI Taxonomy" id="1524974"/>
    <lineage>
        <taxon>Bacteria</taxon>
        <taxon>Pseudomonadati</taxon>
        <taxon>Pseudomonadota</taxon>
        <taxon>Gammaproteobacteria</taxon>
        <taxon>Pasteurellales</taxon>
        <taxon>Pasteurellaceae</taxon>
        <taxon>Testudinibacter</taxon>
    </lineage>
</organism>
<dbReference type="EMBL" id="SMCP01000005">
    <property type="protein sequence ID" value="TCV87174.1"/>
    <property type="molecule type" value="Genomic_DNA"/>
</dbReference>
<dbReference type="FunFam" id="1.10.600.10:FF:000001">
    <property type="entry name" value="Geranylgeranyl diphosphate synthase"/>
    <property type="match status" value="1"/>
</dbReference>
<dbReference type="AlphaFoldDB" id="A0A4R3Y979"/>
<keyword evidence="4" id="KW-0479">Metal-binding</keyword>
<comment type="caution">
    <text evidence="8">The sequence shown here is derived from an EMBL/GenBank/DDBJ whole genome shotgun (WGS) entry which is preliminary data.</text>
</comment>
<dbReference type="InterPro" id="IPR033749">
    <property type="entry name" value="Polyprenyl_synt_CS"/>
</dbReference>
<gene>
    <name evidence="8" type="ORF">EDC16_10591</name>
</gene>
<dbReference type="GO" id="GO:0046872">
    <property type="term" value="F:metal ion binding"/>
    <property type="evidence" value="ECO:0007669"/>
    <property type="project" value="UniProtKB-KW"/>
</dbReference>
<dbReference type="InterPro" id="IPR053378">
    <property type="entry name" value="Prenyl_diphosphate_synthase"/>
</dbReference>
<dbReference type="PANTHER" id="PTHR43281">
    <property type="entry name" value="FARNESYL DIPHOSPHATE SYNTHASE"/>
    <property type="match status" value="1"/>
</dbReference>
<reference evidence="8 9" key="1">
    <citation type="submission" date="2019-03" db="EMBL/GenBank/DDBJ databases">
        <title>Genomic Encyclopedia of Type Strains, Phase IV (KMG-IV): sequencing the most valuable type-strain genomes for metagenomic binning, comparative biology and taxonomic classification.</title>
        <authorList>
            <person name="Goeker M."/>
        </authorList>
    </citation>
    <scope>NUCLEOTIDE SEQUENCE [LARGE SCALE GENOMIC DNA]</scope>
    <source>
        <strain evidence="8 9">DSM 28140</strain>
    </source>
</reference>
<dbReference type="PROSITE" id="PS00444">
    <property type="entry name" value="POLYPRENYL_SYNTHASE_2"/>
    <property type="match status" value="1"/>
</dbReference>
<dbReference type="PROSITE" id="PS00723">
    <property type="entry name" value="POLYPRENYL_SYNTHASE_1"/>
    <property type="match status" value="1"/>
</dbReference>
<dbReference type="GO" id="GO:0008654">
    <property type="term" value="P:phospholipid biosynthetic process"/>
    <property type="evidence" value="ECO:0007669"/>
    <property type="project" value="UniProtKB-ARBA"/>
</dbReference>
<dbReference type="Gene3D" id="1.10.600.10">
    <property type="entry name" value="Farnesyl Diphosphate Synthase"/>
    <property type="match status" value="1"/>
</dbReference>